<dbReference type="InterPro" id="IPR036890">
    <property type="entry name" value="HATPase_C_sf"/>
</dbReference>
<proteinExistence type="predicted"/>
<dbReference type="PROSITE" id="PS50885">
    <property type="entry name" value="HAMP"/>
    <property type="match status" value="1"/>
</dbReference>
<dbReference type="InterPro" id="IPR003594">
    <property type="entry name" value="HATPase_dom"/>
</dbReference>
<keyword evidence="3" id="KW-0597">Phosphoprotein</keyword>
<dbReference type="AlphaFoldDB" id="A0A1U9K449"/>
<dbReference type="Pfam" id="PF06580">
    <property type="entry name" value="His_kinase"/>
    <property type="match status" value="1"/>
</dbReference>
<dbReference type="KEGG" id="ntr:B0W44_02520"/>
<evidence type="ECO:0000313" key="10">
    <source>
        <dbReference type="EMBL" id="AQS54808.1"/>
    </source>
</evidence>
<evidence type="ECO:0000256" key="1">
    <source>
        <dbReference type="ARBA" id="ARBA00004651"/>
    </source>
</evidence>
<comment type="subcellular location">
    <subcellularLocation>
        <location evidence="1">Cell membrane</location>
        <topology evidence="1">Multi-pass membrane protein</topology>
    </subcellularLocation>
</comment>
<organism evidence="10 11">
    <name type="scientific">Novibacillus thermophilus</name>
    <dbReference type="NCBI Taxonomy" id="1471761"/>
    <lineage>
        <taxon>Bacteria</taxon>
        <taxon>Bacillati</taxon>
        <taxon>Bacillota</taxon>
        <taxon>Bacilli</taxon>
        <taxon>Bacillales</taxon>
        <taxon>Thermoactinomycetaceae</taxon>
        <taxon>Novibacillus</taxon>
    </lineage>
</organism>
<gene>
    <name evidence="10" type="ORF">B0W44_02520</name>
</gene>
<dbReference type="OrthoDB" id="2499756at2"/>
<keyword evidence="2" id="KW-1003">Cell membrane</keyword>
<keyword evidence="6 8" id="KW-0472">Membrane</keyword>
<evidence type="ECO:0000256" key="5">
    <source>
        <dbReference type="ARBA" id="ARBA00022777"/>
    </source>
</evidence>
<evidence type="ECO:0000256" key="3">
    <source>
        <dbReference type="ARBA" id="ARBA00022553"/>
    </source>
</evidence>
<dbReference type="PANTHER" id="PTHR34220">
    <property type="entry name" value="SENSOR HISTIDINE KINASE YPDA"/>
    <property type="match status" value="1"/>
</dbReference>
<dbReference type="GO" id="GO:0005886">
    <property type="term" value="C:plasma membrane"/>
    <property type="evidence" value="ECO:0007669"/>
    <property type="project" value="UniProtKB-SubCell"/>
</dbReference>
<accession>A0A1U9K449</accession>
<dbReference type="GO" id="GO:0000155">
    <property type="term" value="F:phosphorelay sensor kinase activity"/>
    <property type="evidence" value="ECO:0007669"/>
    <property type="project" value="InterPro"/>
</dbReference>
<feature type="domain" description="HAMP" evidence="9">
    <location>
        <begin position="259"/>
        <end position="311"/>
    </location>
</feature>
<reference evidence="10 11" key="1">
    <citation type="journal article" date="2015" name="Int. J. Syst. Evol. Microbiol.">
        <title>Novibacillus thermophilus gen. nov., sp. nov., a Gram-staining-negative and moderately thermophilic member of the family Thermoactinomycetaceae.</title>
        <authorList>
            <person name="Yang G."/>
            <person name="Chen J."/>
            <person name="Zhou S."/>
        </authorList>
    </citation>
    <scope>NUCLEOTIDE SEQUENCE [LARGE SCALE GENOMIC DNA]</scope>
    <source>
        <strain evidence="10 11">SG-1</strain>
    </source>
</reference>
<keyword evidence="5" id="KW-0418">Kinase</keyword>
<keyword evidence="7" id="KW-0175">Coiled coil</keyword>
<dbReference type="STRING" id="1471761.B0W44_02520"/>
<evidence type="ECO:0000313" key="11">
    <source>
        <dbReference type="Proteomes" id="UP000188603"/>
    </source>
</evidence>
<dbReference type="CDD" id="cd06225">
    <property type="entry name" value="HAMP"/>
    <property type="match status" value="1"/>
</dbReference>
<dbReference type="EMBL" id="CP019699">
    <property type="protein sequence ID" value="AQS54808.1"/>
    <property type="molecule type" value="Genomic_DNA"/>
</dbReference>
<dbReference type="SMART" id="SM00304">
    <property type="entry name" value="HAMP"/>
    <property type="match status" value="1"/>
</dbReference>
<evidence type="ECO:0000256" key="8">
    <source>
        <dbReference type="SAM" id="Phobius"/>
    </source>
</evidence>
<keyword evidence="8" id="KW-1133">Transmembrane helix</keyword>
<keyword evidence="8" id="KW-0812">Transmembrane</keyword>
<feature type="coiled-coil region" evidence="7">
    <location>
        <begin position="296"/>
        <end position="326"/>
    </location>
</feature>
<dbReference type="InterPro" id="IPR050640">
    <property type="entry name" value="Bact_2-comp_sensor_kinase"/>
</dbReference>
<evidence type="ECO:0000256" key="4">
    <source>
        <dbReference type="ARBA" id="ARBA00022679"/>
    </source>
</evidence>
<keyword evidence="4" id="KW-0808">Transferase</keyword>
<dbReference type="SUPFAM" id="SSF55874">
    <property type="entry name" value="ATPase domain of HSP90 chaperone/DNA topoisomerase II/histidine kinase"/>
    <property type="match status" value="1"/>
</dbReference>
<keyword evidence="11" id="KW-1185">Reference proteome</keyword>
<feature type="transmembrane region" description="Helical" evidence="8">
    <location>
        <begin position="235"/>
        <end position="257"/>
    </location>
</feature>
<dbReference type="InterPro" id="IPR003660">
    <property type="entry name" value="HAMP_dom"/>
</dbReference>
<dbReference type="InterPro" id="IPR010559">
    <property type="entry name" value="Sig_transdc_His_kin_internal"/>
</dbReference>
<evidence type="ECO:0000256" key="6">
    <source>
        <dbReference type="ARBA" id="ARBA00023136"/>
    </source>
</evidence>
<sequence>MNEVSALVTSVSDAAIYIVTNRSVLQALSRSRITDYDAIVEQRELSKLMNDIASLNQSIHSIELYTDRYELFPKLKEGRIYPIEGLESQRWFKPLADMDNGWVPKHQSVNGEQEFVSYIHSLLNLHGKTVGYVKVNVLIDTVEQLLSDRDGLLLVLDSGDRIILQKNVEPYAEVLDEVARDATLKQTYAEMFNTYQTVEKDGKQYLLILSERSSKHWRLAYLISSDFLYTETKRIGLFVMALGGMSLLLSIPVVYFVGKKIFKPIDDIMGGLKEIEKGNFLFRTKPHFIEEFKLISENFNKMAAQLDQTLKELERKNRAKREAEIKTLQHQIAPHFLYNTLDAIHWKALDYKAEDISYMVSQLSKMFRISLSGGDMFIPLRDEMEHARSYMNIQRARLGVNVTYSENVPAEIKDFYVPKIMLQPFIENSFKHGFPDRSNQIAKITVEAKVKAEDLVINIVDNGIGLQSGWDQKESKGIGIQNVQERIKLYCGPAYGVTLCNRSQGGTAVHIRLPIVQNIKEKIPSDERKKPL</sequence>
<dbReference type="Proteomes" id="UP000188603">
    <property type="component" value="Chromosome"/>
</dbReference>
<dbReference type="Gene3D" id="6.10.340.10">
    <property type="match status" value="1"/>
</dbReference>
<evidence type="ECO:0000256" key="2">
    <source>
        <dbReference type="ARBA" id="ARBA00022475"/>
    </source>
</evidence>
<dbReference type="Pfam" id="PF02518">
    <property type="entry name" value="HATPase_c"/>
    <property type="match status" value="1"/>
</dbReference>
<evidence type="ECO:0000259" key="9">
    <source>
        <dbReference type="PROSITE" id="PS50885"/>
    </source>
</evidence>
<dbReference type="PANTHER" id="PTHR34220:SF7">
    <property type="entry name" value="SENSOR HISTIDINE KINASE YPDA"/>
    <property type="match status" value="1"/>
</dbReference>
<name>A0A1U9K449_9BACL</name>
<dbReference type="Gene3D" id="3.30.565.10">
    <property type="entry name" value="Histidine kinase-like ATPase, C-terminal domain"/>
    <property type="match status" value="1"/>
</dbReference>
<evidence type="ECO:0000256" key="7">
    <source>
        <dbReference type="SAM" id="Coils"/>
    </source>
</evidence>
<protein>
    <recommendedName>
        <fullName evidence="9">HAMP domain-containing protein</fullName>
    </recommendedName>
</protein>